<protein>
    <recommendedName>
        <fullName evidence="1">NIPSNAP domain-containing protein</fullName>
    </recommendedName>
</protein>
<dbReference type="Gene3D" id="3.30.70.100">
    <property type="match status" value="1"/>
</dbReference>
<organism evidence="2 3">
    <name type="scientific">Deinococcus sedimenti</name>
    <dbReference type="NCBI Taxonomy" id="1867090"/>
    <lineage>
        <taxon>Bacteria</taxon>
        <taxon>Thermotogati</taxon>
        <taxon>Deinococcota</taxon>
        <taxon>Deinococci</taxon>
        <taxon>Deinococcales</taxon>
        <taxon>Deinococcaceae</taxon>
        <taxon>Deinococcus</taxon>
    </lineage>
</organism>
<dbReference type="RefSeq" id="WP_189075002.1">
    <property type="nucleotide sequence ID" value="NZ_BMQN01000032.1"/>
</dbReference>
<evidence type="ECO:0000259" key="1">
    <source>
        <dbReference type="Pfam" id="PF07978"/>
    </source>
</evidence>
<dbReference type="Proteomes" id="UP000644548">
    <property type="component" value="Unassembled WGS sequence"/>
</dbReference>
<dbReference type="SUPFAM" id="SSF54909">
    <property type="entry name" value="Dimeric alpha+beta barrel"/>
    <property type="match status" value="1"/>
</dbReference>
<dbReference type="InterPro" id="IPR011008">
    <property type="entry name" value="Dimeric_a/b-barrel"/>
</dbReference>
<evidence type="ECO:0000313" key="2">
    <source>
        <dbReference type="EMBL" id="GGS10980.1"/>
    </source>
</evidence>
<reference evidence="3" key="1">
    <citation type="journal article" date="2019" name="Int. J. Syst. Evol. Microbiol.">
        <title>The Global Catalogue of Microorganisms (GCM) 10K type strain sequencing project: providing services to taxonomists for standard genome sequencing and annotation.</title>
        <authorList>
            <consortium name="The Broad Institute Genomics Platform"/>
            <consortium name="The Broad Institute Genome Sequencing Center for Infectious Disease"/>
            <person name="Wu L."/>
            <person name="Ma J."/>
        </authorList>
    </citation>
    <scope>NUCLEOTIDE SEQUENCE [LARGE SCALE GENOMIC DNA]</scope>
    <source>
        <strain evidence="3">JCM 31405</strain>
    </source>
</reference>
<dbReference type="Pfam" id="PF07978">
    <property type="entry name" value="NIPSNAP"/>
    <property type="match status" value="1"/>
</dbReference>
<sequence length="104" mass="12243">MFYEYRRYTLKPGQRDTWVQLMHGEILPYQIARGMQVVASFTDDTDPDAYIWIRRFDSEAQREALYAATYDTDTWRDLLARHGHLLAAEPQVTRLTPTPHSPQL</sequence>
<gene>
    <name evidence="2" type="ORF">GCM10008960_41200</name>
</gene>
<accession>A0ABQ2SC61</accession>
<evidence type="ECO:0000313" key="3">
    <source>
        <dbReference type="Proteomes" id="UP000644548"/>
    </source>
</evidence>
<feature type="domain" description="NIPSNAP" evidence="1">
    <location>
        <begin position="3"/>
        <end position="102"/>
    </location>
</feature>
<dbReference type="EMBL" id="BMQN01000032">
    <property type="protein sequence ID" value="GGS10980.1"/>
    <property type="molecule type" value="Genomic_DNA"/>
</dbReference>
<keyword evidence="3" id="KW-1185">Reference proteome</keyword>
<name>A0ABQ2SC61_9DEIO</name>
<proteinExistence type="predicted"/>
<comment type="caution">
    <text evidence="2">The sequence shown here is derived from an EMBL/GenBank/DDBJ whole genome shotgun (WGS) entry which is preliminary data.</text>
</comment>
<dbReference type="InterPro" id="IPR012577">
    <property type="entry name" value="NIPSNAP"/>
</dbReference>